<dbReference type="AlphaFoldDB" id="A0A9D2CRP3"/>
<gene>
    <name evidence="2" type="ORF">H9821_09400</name>
</gene>
<evidence type="ECO:0000256" key="1">
    <source>
        <dbReference type="SAM" id="SignalP"/>
    </source>
</evidence>
<organism evidence="2 3">
    <name type="scientific">Candidatus Rothia avicola</name>
    <dbReference type="NCBI Taxonomy" id="2840478"/>
    <lineage>
        <taxon>Bacteria</taxon>
        <taxon>Bacillati</taxon>
        <taxon>Actinomycetota</taxon>
        <taxon>Actinomycetes</taxon>
        <taxon>Micrococcales</taxon>
        <taxon>Micrococcaceae</taxon>
        <taxon>Rothia</taxon>
    </lineage>
</organism>
<feature type="chain" id="PRO_5038843984" evidence="1">
    <location>
        <begin position="27"/>
        <end position="215"/>
    </location>
</feature>
<dbReference type="EMBL" id="DXCN01000071">
    <property type="protein sequence ID" value="HIY95852.1"/>
    <property type="molecule type" value="Genomic_DNA"/>
</dbReference>
<reference evidence="2" key="1">
    <citation type="journal article" date="2021" name="PeerJ">
        <title>Extensive microbial diversity within the chicken gut microbiome revealed by metagenomics and culture.</title>
        <authorList>
            <person name="Gilroy R."/>
            <person name="Ravi A."/>
            <person name="Getino M."/>
            <person name="Pursley I."/>
            <person name="Horton D.L."/>
            <person name="Alikhan N.F."/>
            <person name="Baker D."/>
            <person name="Gharbi K."/>
            <person name="Hall N."/>
            <person name="Watson M."/>
            <person name="Adriaenssens E.M."/>
            <person name="Foster-Nyarko E."/>
            <person name="Jarju S."/>
            <person name="Secka A."/>
            <person name="Antonio M."/>
            <person name="Oren A."/>
            <person name="Chaudhuri R.R."/>
            <person name="La Ragione R."/>
            <person name="Hildebrand F."/>
            <person name="Pallen M.J."/>
        </authorList>
    </citation>
    <scope>NUCLEOTIDE SEQUENCE</scope>
    <source>
        <strain evidence="2">ChiHjej12B11-9195</strain>
    </source>
</reference>
<proteinExistence type="predicted"/>
<keyword evidence="1" id="KW-0732">Signal</keyword>
<dbReference type="Proteomes" id="UP000824134">
    <property type="component" value="Unassembled WGS sequence"/>
</dbReference>
<reference evidence="2" key="2">
    <citation type="submission" date="2021-04" db="EMBL/GenBank/DDBJ databases">
        <authorList>
            <person name="Gilroy R."/>
        </authorList>
    </citation>
    <scope>NUCLEOTIDE SEQUENCE</scope>
    <source>
        <strain evidence="2">ChiHjej12B11-9195</strain>
    </source>
</reference>
<feature type="signal peptide" evidence="1">
    <location>
        <begin position="1"/>
        <end position="26"/>
    </location>
</feature>
<accession>A0A9D2CRP3</accession>
<name>A0A9D2CRP3_9MICC</name>
<comment type="caution">
    <text evidence="2">The sequence shown here is derived from an EMBL/GenBank/DDBJ whole genome shotgun (WGS) entry which is preliminary data.</text>
</comment>
<protein>
    <submittedName>
        <fullName evidence="2">Uncharacterized protein</fullName>
    </submittedName>
</protein>
<evidence type="ECO:0000313" key="3">
    <source>
        <dbReference type="Proteomes" id="UP000824134"/>
    </source>
</evidence>
<evidence type="ECO:0000313" key="2">
    <source>
        <dbReference type="EMBL" id="HIY95852.1"/>
    </source>
</evidence>
<sequence>MKLASISKGIALAFIASTTLSGAAFADTNNQTISDTTMSTERQMVAKALEESQPAQWSNLTFQEKNQVLDVLVSMDKLPETDEEAKIISPILAVETSETSLRALPSLSQTLSSSGSRSDWYERRWTILGISYAKATTHFGYNYNSTRVTSSNYCYGTVLNLVPLRAINHHSYVRFEGNNAVCETAITLQRVGHATTYGYQGIRVNRNGIIDTWGP</sequence>